<dbReference type="OrthoDB" id="3363533at2759"/>
<sequence length="278" mass="31253">MRRAQSVRHYARPSIALASEDLGMLREGNETDEDVLRKQLIEKDRECDKLRELVHNLESQLVQRPPIEDIQEIQKEYKNLELLLQGTQRENERCMAELERSKQREKLLERKLCELAGENWQSSLDIPPAAPNTLGLGGRANSIIHSHQRSHTISASSPLVTTLAGLNSPSASSSRSPRSHTTHSNSPNPESLSASQGGGARASGQKEREQHEQREEEEEAKRRALFANIEQMKLLIMGMEQRAAAREEKLGKTVERAEKEGGRFEALRRDLAEVAVDG</sequence>
<dbReference type="AlphaFoldDB" id="A0A8H6HWU3"/>
<accession>A0A8H6HWU3</accession>
<evidence type="ECO:0000313" key="4">
    <source>
        <dbReference type="Proteomes" id="UP000521943"/>
    </source>
</evidence>
<evidence type="ECO:0000313" key="3">
    <source>
        <dbReference type="EMBL" id="KAF6753241.1"/>
    </source>
</evidence>
<feature type="compositionally biased region" description="Basic and acidic residues" evidence="2">
    <location>
        <begin position="204"/>
        <end position="222"/>
    </location>
</feature>
<feature type="region of interest" description="Disordered" evidence="2">
    <location>
        <begin position="164"/>
        <end position="224"/>
    </location>
</feature>
<feature type="compositionally biased region" description="Low complexity" evidence="2">
    <location>
        <begin position="182"/>
        <end position="195"/>
    </location>
</feature>
<comment type="caution">
    <text evidence="3">The sequence shown here is derived from an EMBL/GenBank/DDBJ whole genome shotgun (WGS) entry which is preliminary data.</text>
</comment>
<dbReference type="EMBL" id="JACGCI010000040">
    <property type="protein sequence ID" value="KAF6753241.1"/>
    <property type="molecule type" value="Genomic_DNA"/>
</dbReference>
<organism evidence="3 4">
    <name type="scientific">Ephemerocybe angulata</name>
    <dbReference type="NCBI Taxonomy" id="980116"/>
    <lineage>
        <taxon>Eukaryota</taxon>
        <taxon>Fungi</taxon>
        <taxon>Dikarya</taxon>
        <taxon>Basidiomycota</taxon>
        <taxon>Agaricomycotina</taxon>
        <taxon>Agaricomycetes</taxon>
        <taxon>Agaricomycetidae</taxon>
        <taxon>Agaricales</taxon>
        <taxon>Agaricineae</taxon>
        <taxon>Psathyrellaceae</taxon>
        <taxon>Ephemerocybe</taxon>
    </lineage>
</organism>
<proteinExistence type="predicted"/>
<reference evidence="3 4" key="1">
    <citation type="submission" date="2020-07" db="EMBL/GenBank/DDBJ databases">
        <title>Comparative genomics of pyrophilous fungi reveals a link between fire events and developmental genes.</title>
        <authorList>
            <consortium name="DOE Joint Genome Institute"/>
            <person name="Steindorff A.S."/>
            <person name="Carver A."/>
            <person name="Calhoun S."/>
            <person name="Stillman K."/>
            <person name="Liu H."/>
            <person name="Lipzen A."/>
            <person name="Pangilinan J."/>
            <person name="Labutti K."/>
            <person name="Bruns T.D."/>
            <person name="Grigoriev I.V."/>
        </authorList>
    </citation>
    <scope>NUCLEOTIDE SEQUENCE [LARGE SCALE GENOMIC DNA]</scope>
    <source>
        <strain evidence="3 4">CBS 144469</strain>
    </source>
</reference>
<keyword evidence="4" id="KW-1185">Reference proteome</keyword>
<protein>
    <submittedName>
        <fullName evidence="3">Uncharacterized protein</fullName>
    </submittedName>
</protein>
<evidence type="ECO:0000256" key="2">
    <source>
        <dbReference type="SAM" id="MobiDB-lite"/>
    </source>
</evidence>
<evidence type="ECO:0000256" key="1">
    <source>
        <dbReference type="SAM" id="Coils"/>
    </source>
</evidence>
<name>A0A8H6HWU3_9AGAR</name>
<feature type="coiled-coil region" evidence="1">
    <location>
        <begin position="40"/>
        <end position="111"/>
    </location>
</feature>
<keyword evidence="1" id="KW-0175">Coiled coil</keyword>
<dbReference type="Proteomes" id="UP000521943">
    <property type="component" value="Unassembled WGS sequence"/>
</dbReference>
<gene>
    <name evidence="3" type="ORF">DFP72DRAFT_1033659</name>
</gene>
<feature type="compositionally biased region" description="Low complexity" evidence="2">
    <location>
        <begin position="167"/>
        <end position="176"/>
    </location>
</feature>